<evidence type="ECO:0000313" key="5">
    <source>
        <dbReference type="Proteomes" id="UP001652442"/>
    </source>
</evidence>
<reference evidence="4 5" key="1">
    <citation type="journal article" date="2021" name="ISME Commun">
        <title>Automated analysis of genomic sequences facilitates high-throughput and comprehensive description of bacteria.</title>
        <authorList>
            <person name="Hitch T.C.A."/>
        </authorList>
    </citation>
    <scope>NUCLEOTIDE SEQUENCE [LARGE SCALE GENOMIC DNA]</scope>
    <source>
        <strain evidence="4 5">Sanger_109</strain>
    </source>
</reference>
<name>A0ABT2TLL5_9FIRM</name>
<dbReference type="Pfam" id="PF00571">
    <property type="entry name" value="CBS"/>
    <property type="match status" value="2"/>
</dbReference>
<evidence type="ECO:0000313" key="4">
    <source>
        <dbReference type="EMBL" id="MCU6762716.1"/>
    </source>
</evidence>
<dbReference type="InterPro" id="IPR000644">
    <property type="entry name" value="CBS_dom"/>
</dbReference>
<comment type="caution">
    <text evidence="4">The sequence shown here is derived from an EMBL/GenBank/DDBJ whole genome shotgun (WGS) entry which is preliminary data.</text>
</comment>
<feature type="domain" description="CBS" evidence="3">
    <location>
        <begin position="8"/>
        <end position="69"/>
    </location>
</feature>
<organism evidence="4 5">
    <name type="scientific">Brotonthovivens ammoniilytica</name>
    <dbReference type="NCBI Taxonomy" id="2981725"/>
    <lineage>
        <taxon>Bacteria</taxon>
        <taxon>Bacillati</taxon>
        <taxon>Bacillota</taxon>
        <taxon>Clostridia</taxon>
        <taxon>Lachnospirales</taxon>
        <taxon>Lachnospiraceae</taxon>
        <taxon>Brotonthovivens</taxon>
    </lineage>
</organism>
<accession>A0ABT2TLL5</accession>
<dbReference type="InterPro" id="IPR046342">
    <property type="entry name" value="CBS_dom_sf"/>
</dbReference>
<evidence type="ECO:0000256" key="1">
    <source>
        <dbReference type="ARBA" id="ARBA00023122"/>
    </source>
</evidence>
<proteinExistence type="predicted"/>
<dbReference type="EMBL" id="JAOQJQ010000004">
    <property type="protein sequence ID" value="MCU6762716.1"/>
    <property type="molecule type" value="Genomic_DNA"/>
</dbReference>
<evidence type="ECO:0000259" key="3">
    <source>
        <dbReference type="PROSITE" id="PS51371"/>
    </source>
</evidence>
<dbReference type="Proteomes" id="UP001652442">
    <property type="component" value="Unassembled WGS sequence"/>
</dbReference>
<dbReference type="PROSITE" id="PS51371">
    <property type="entry name" value="CBS"/>
    <property type="match status" value="1"/>
</dbReference>
<keyword evidence="5" id="KW-1185">Reference proteome</keyword>
<dbReference type="PANTHER" id="PTHR43080">
    <property type="entry name" value="CBS DOMAIN-CONTAINING PROTEIN CBSX3, MITOCHONDRIAL"/>
    <property type="match status" value="1"/>
</dbReference>
<dbReference type="SUPFAM" id="SSF54631">
    <property type="entry name" value="CBS-domain pair"/>
    <property type="match status" value="1"/>
</dbReference>
<gene>
    <name evidence="4" type="ORF">OCV88_10260</name>
</gene>
<protein>
    <submittedName>
        <fullName evidence="4">CBS domain-containing protein</fullName>
    </submittedName>
</protein>
<dbReference type="PANTHER" id="PTHR43080:SF26">
    <property type="entry name" value="REGULATORY PROTEIN"/>
    <property type="match status" value="1"/>
</dbReference>
<evidence type="ECO:0000256" key="2">
    <source>
        <dbReference type="PROSITE-ProRule" id="PRU00703"/>
    </source>
</evidence>
<keyword evidence="1 2" id="KW-0129">CBS domain</keyword>
<dbReference type="InterPro" id="IPR051257">
    <property type="entry name" value="Diverse_CBS-Domain"/>
</dbReference>
<sequence length="131" mass="14881">MNALMLLKNKDSVSYLYETDSIQTGLEELHRHGYTAIPVLTLEGTYAGSISEGDFLRHLVKHSGKGFSSNTQIREIMRANFNPAVRIDVEMEELLELSMKQNFIPVVDDRDFFIGIITRQDIIKAIVHAKN</sequence>
<dbReference type="RefSeq" id="WP_158425423.1">
    <property type="nucleotide sequence ID" value="NZ_JAOQJQ010000004.1"/>
</dbReference>
<dbReference type="Gene3D" id="3.10.580.10">
    <property type="entry name" value="CBS-domain"/>
    <property type="match status" value="1"/>
</dbReference>